<feature type="transmembrane region" description="Helical" evidence="10">
    <location>
        <begin position="103"/>
        <end position="123"/>
    </location>
</feature>
<keyword evidence="2 10" id="KW-1003">Cell membrane</keyword>
<organism evidence="11 12">
    <name type="scientific">Naumannella cuiyingiana</name>
    <dbReference type="NCBI Taxonomy" id="1347891"/>
    <lineage>
        <taxon>Bacteria</taxon>
        <taxon>Bacillati</taxon>
        <taxon>Actinomycetota</taxon>
        <taxon>Actinomycetes</taxon>
        <taxon>Propionibacteriales</taxon>
        <taxon>Propionibacteriaceae</taxon>
        <taxon>Naumannella</taxon>
    </lineage>
</organism>
<dbReference type="InterPro" id="IPR003691">
    <property type="entry name" value="FluC"/>
</dbReference>
<comment type="subcellular location">
    <subcellularLocation>
        <location evidence="1">Cell membrane</location>
        <topology evidence="1">Multi-pass membrane protein</topology>
    </subcellularLocation>
</comment>
<evidence type="ECO:0000256" key="4">
    <source>
        <dbReference type="ARBA" id="ARBA00022989"/>
    </source>
</evidence>
<keyword evidence="5 10" id="KW-0472">Membrane</keyword>
<gene>
    <name evidence="11" type="ORF">GGQ54_001982</name>
</gene>
<evidence type="ECO:0000256" key="2">
    <source>
        <dbReference type="ARBA" id="ARBA00022475"/>
    </source>
</evidence>
<evidence type="ECO:0000313" key="11">
    <source>
        <dbReference type="EMBL" id="NYI71422.1"/>
    </source>
</evidence>
<keyword evidence="6" id="KW-0407">Ion channel</keyword>
<dbReference type="EMBL" id="JACBZS010000001">
    <property type="protein sequence ID" value="NYI71422.1"/>
    <property type="molecule type" value="Genomic_DNA"/>
</dbReference>
<evidence type="ECO:0000256" key="1">
    <source>
        <dbReference type="ARBA" id="ARBA00004651"/>
    </source>
</evidence>
<evidence type="ECO:0000256" key="3">
    <source>
        <dbReference type="ARBA" id="ARBA00022692"/>
    </source>
</evidence>
<name>A0A7Z0ILD8_9ACTN</name>
<evidence type="ECO:0000256" key="9">
    <source>
        <dbReference type="ARBA" id="ARBA00049940"/>
    </source>
</evidence>
<dbReference type="RefSeq" id="WP_179445246.1">
    <property type="nucleotide sequence ID" value="NZ_JACBZS010000001.1"/>
</dbReference>
<keyword evidence="3 10" id="KW-0812">Transmembrane</keyword>
<keyword evidence="4 10" id="KW-1133">Transmembrane helix</keyword>
<feature type="transmembrane region" description="Helical" evidence="10">
    <location>
        <begin position="43"/>
        <end position="65"/>
    </location>
</feature>
<evidence type="ECO:0000256" key="8">
    <source>
        <dbReference type="ARBA" id="ARBA00035585"/>
    </source>
</evidence>
<comment type="function">
    <text evidence="9">Fluoride-specific ion channel. Important for reducing fluoride concentration in the cell, thus reducing its toxicity.</text>
</comment>
<evidence type="ECO:0000313" key="12">
    <source>
        <dbReference type="Proteomes" id="UP000527616"/>
    </source>
</evidence>
<comment type="similarity">
    <text evidence="7 10">Belongs to the fluoride channel Fluc/FEX (TC 1.A.43) family.</text>
</comment>
<comment type="caution">
    <text evidence="11">The sequence shown here is derived from an EMBL/GenBank/DDBJ whole genome shotgun (WGS) entry which is preliminary data.</text>
</comment>
<accession>A0A7Z0ILD8</accession>
<reference evidence="11 12" key="1">
    <citation type="submission" date="2020-07" db="EMBL/GenBank/DDBJ databases">
        <title>Sequencing the genomes of 1000 actinobacteria strains.</title>
        <authorList>
            <person name="Klenk H.-P."/>
        </authorList>
    </citation>
    <scope>NUCLEOTIDE SEQUENCE [LARGE SCALE GENOMIC DNA]</scope>
    <source>
        <strain evidence="11 12">DSM 103164</strain>
    </source>
</reference>
<dbReference type="Proteomes" id="UP000527616">
    <property type="component" value="Unassembled WGS sequence"/>
</dbReference>
<dbReference type="GO" id="GO:0034220">
    <property type="term" value="P:monoatomic ion transmembrane transport"/>
    <property type="evidence" value="ECO:0007669"/>
    <property type="project" value="UniProtKB-KW"/>
</dbReference>
<proteinExistence type="inferred from homology"/>
<dbReference type="AlphaFoldDB" id="A0A7Z0ILD8"/>
<keyword evidence="6" id="KW-0406">Ion transport</keyword>
<evidence type="ECO:0000256" key="10">
    <source>
        <dbReference type="RuleBase" id="RU004340"/>
    </source>
</evidence>
<sequence length="134" mass="13262">MDGSGSAGSGDRPGLPVRTLALVGIGGAAGVVARQALSTLGDPTLVVAAINVVGAFGLGLLVGALRDHRAAAWALPLAGTGFLGAFTTLSGMTGLFAARPDPWLLLLIIGQVVLGVIAAWGGLEAGLRLRGRGR</sequence>
<evidence type="ECO:0000256" key="5">
    <source>
        <dbReference type="ARBA" id="ARBA00023136"/>
    </source>
</evidence>
<evidence type="ECO:0000256" key="6">
    <source>
        <dbReference type="ARBA" id="ARBA00023303"/>
    </source>
</evidence>
<comment type="catalytic activity">
    <reaction evidence="8">
        <text>fluoride(in) = fluoride(out)</text>
        <dbReference type="Rhea" id="RHEA:76159"/>
        <dbReference type="ChEBI" id="CHEBI:17051"/>
    </reaction>
    <physiologicalReaction direction="left-to-right" evidence="8">
        <dbReference type="Rhea" id="RHEA:76160"/>
    </physiologicalReaction>
</comment>
<dbReference type="GO" id="GO:0005886">
    <property type="term" value="C:plasma membrane"/>
    <property type="evidence" value="ECO:0007669"/>
    <property type="project" value="UniProtKB-SubCell"/>
</dbReference>
<evidence type="ECO:0000256" key="7">
    <source>
        <dbReference type="ARBA" id="ARBA00035120"/>
    </source>
</evidence>
<keyword evidence="6" id="KW-0813">Transport</keyword>
<feature type="transmembrane region" description="Helical" evidence="10">
    <location>
        <begin position="72"/>
        <end position="97"/>
    </location>
</feature>
<keyword evidence="12" id="KW-1185">Reference proteome</keyword>
<protein>
    <recommendedName>
        <fullName evidence="10">Fluoride-specific ion channel</fullName>
    </recommendedName>
</protein>
<dbReference type="Pfam" id="PF02537">
    <property type="entry name" value="CRCB"/>
    <property type="match status" value="1"/>
</dbReference>